<feature type="transmembrane region" description="Helical" evidence="2">
    <location>
        <begin position="114"/>
        <end position="133"/>
    </location>
</feature>
<evidence type="ECO:0000256" key="1">
    <source>
        <dbReference type="SAM" id="MobiDB-lite"/>
    </source>
</evidence>
<dbReference type="AlphaFoldDB" id="A0A8S0XDZ8"/>
<accession>A0A8S0XDZ8</accession>
<feature type="region of interest" description="Disordered" evidence="1">
    <location>
        <begin position="74"/>
        <end position="94"/>
    </location>
</feature>
<keyword evidence="4" id="KW-1185">Reference proteome</keyword>
<sequence>MGRSKRTNKPYYRARHKTLNDLSEEDTKHNFEERFKGVGSRRQASEPVYFGVLDGRADSFKTVTQENYRNIAKDLKEDPQQGGAQKNLSSSSRSNYAGAHAQFVPNLRRGPGSAISLFALLVIGAFILTQPSVDGIGPFRERIPESYEQTYQVHDYTQLSATPIPVGQNADWAESAELNAHTFGISQDSFAPFPNSQNTVYTPDFTYLSSSHSIASSPMSLVDSPASQLFPLPPHEPDDSSQTLSFDYANAIWAGVAPATGYGY</sequence>
<organism evidence="3 4">
    <name type="scientific">Cyclocybe aegerita</name>
    <name type="common">Black poplar mushroom</name>
    <name type="synonym">Agrocybe aegerita</name>
    <dbReference type="NCBI Taxonomy" id="1973307"/>
    <lineage>
        <taxon>Eukaryota</taxon>
        <taxon>Fungi</taxon>
        <taxon>Dikarya</taxon>
        <taxon>Basidiomycota</taxon>
        <taxon>Agaricomycotina</taxon>
        <taxon>Agaricomycetes</taxon>
        <taxon>Agaricomycetidae</taxon>
        <taxon>Agaricales</taxon>
        <taxon>Agaricineae</taxon>
        <taxon>Bolbitiaceae</taxon>
        <taxon>Cyclocybe</taxon>
    </lineage>
</organism>
<keyword evidence="2" id="KW-0812">Transmembrane</keyword>
<comment type="caution">
    <text evidence="3">The sequence shown here is derived from an EMBL/GenBank/DDBJ whole genome shotgun (WGS) entry which is preliminary data.</text>
</comment>
<protein>
    <submittedName>
        <fullName evidence="3">Uncharacterized protein</fullName>
    </submittedName>
</protein>
<dbReference type="EMBL" id="CACVBS010000024">
    <property type="protein sequence ID" value="CAA7259369.1"/>
    <property type="molecule type" value="Genomic_DNA"/>
</dbReference>
<proteinExistence type="predicted"/>
<evidence type="ECO:0000313" key="3">
    <source>
        <dbReference type="EMBL" id="CAA7259369.1"/>
    </source>
</evidence>
<evidence type="ECO:0000256" key="2">
    <source>
        <dbReference type="SAM" id="Phobius"/>
    </source>
</evidence>
<keyword evidence="2" id="KW-1133">Transmembrane helix</keyword>
<gene>
    <name evidence="3" type="ORF">AAE3_LOCUS1837</name>
</gene>
<feature type="compositionally biased region" description="Polar residues" evidence="1">
    <location>
        <begin position="82"/>
        <end position="94"/>
    </location>
</feature>
<dbReference type="OrthoDB" id="10668241at2759"/>
<reference evidence="3 4" key="1">
    <citation type="submission" date="2020-01" db="EMBL/GenBank/DDBJ databases">
        <authorList>
            <person name="Gupta K D."/>
        </authorList>
    </citation>
    <scope>NUCLEOTIDE SEQUENCE [LARGE SCALE GENOMIC DNA]</scope>
</reference>
<dbReference type="Proteomes" id="UP000467700">
    <property type="component" value="Unassembled WGS sequence"/>
</dbReference>
<keyword evidence="2" id="KW-0472">Membrane</keyword>
<name>A0A8S0XDZ8_CYCAE</name>
<evidence type="ECO:0000313" key="4">
    <source>
        <dbReference type="Proteomes" id="UP000467700"/>
    </source>
</evidence>